<dbReference type="InterPro" id="IPR038973">
    <property type="entry name" value="MutL/Mlh/Pms-like"/>
</dbReference>
<organism evidence="8 9">
    <name type="scientific">Perkinsus olseni</name>
    <name type="common">Perkinsus atlanticus</name>
    <dbReference type="NCBI Taxonomy" id="32597"/>
    <lineage>
        <taxon>Eukaryota</taxon>
        <taxon>Sar</taxon>
        <taxon>Alveolata</taxon>
        <taxon>Perkinsozoa</taxon>
        <taxon>Perkinsea</taxon>
        <taxon>Perkinsida</taxon>
        <taxon>Perkinsidae</taxon>
        <taxon>Perkinsus</taxon>
    </lineage>
</organism>
<comment type="caution">
    <text evidence="8">The sequence shown here is derived from an EMBL/GenBank/DDBJ whole genome shotgun (WGS) entry which is preliminary data.</text>
</comment>
<dbReference type="SMART" id="SM00382">
    <property type="entry name" value="AAA"/>
    <property type="match status" value="1"/>
</dbReference>
<dbReference type="GO" id="GO:0005524">
    <property type="term" value="F:ATP binding"/>
    <property type="evidence" value="ECO:0007669"/>
    <property type="project" value="InterPro"/>
</dbReference>
<protein>
    <submittedName>
        <fullName evidence="8">DNA mismatch repair protein</fullName>
    </submittedName>
</protein>
<dbReference type="OrthoDB" id="406178at2759"/>
<dbReference type="PROSITE" id="PS00058">
    <property type="entry name" value="DNA_MISMATCH_REPAIR_1"/>
    <property type="match status" value="1"/>
</dbReference>
<dbReference type="FunFam" id="3.30.565.10:FF:000003">
    <property type="entry name" value="DNA mismatch repair endonuclease MutL"/>
    <property type="match status" value="1"/>
</dbReference>
<dbReference type="Gene3D" id="3.30.565.10">
    <property type="entry name" value="Histidine kinase-like ATPase, C-terminal domain"/>
    <property type="match status" value="1"/>
</dbReference>
<evidence type="ECO:0000256" key="5">
    <source>
        <dbReference type="SAM" id="Phobius"/>
    </source>
</evidence>
<dbReference type="GO" id="GO:0030983">
    <property type="term" value="F:mismatched DNA binding"/>
    <property type="evidence" value="ECO:0007669"/>
    <property type="project" value="InterPro"/>
</dbReference>
<dbReference type="Gene3D" id="3.30.230.10">
    <property type="match status" value="1"/>
</dbReference>
<dbReference type="Pfam" id="PF13589">
    <property type="entry name" value="HATPase_c_3"/>
    <property type="match status" value="1"/>
</dbReference>
<feature type="region of interest" description="Disordered" evidence="4">
    <location>
        <begin position="835"/>
        <end position="863"/>
    </location>
</feature>
<dbReference type="NCBIfam" id="TIGR00585">
    <property type="entry name" value="mutl"/>
    <property type="match status" value="1"/>
</dbReference>
<dbReference type="SMART" id="SM01340">
    <property type="entry name" value="DNA_mis_repair"/>
    <property type="match status" value="1"/>
</dbReference>
<reference evidence="8 9" key="1">
    <citation type="submission" date="2020-04" db="EMBL/GenBank/DDBJ databases">
        <title>Perkinsus olseni comparative genomics.</title>
        <authorList>
            <person name="Bogema D.R."/>
        </authorList>
    </citation>
    <scope>NUCLEOTIDE SEQUENCE [LARGE SCALE GENOMIC DNA]</scope>
    <source>
        <strain evidence="8">00978-12</strain>
    </source>
</reference>
<evidence type="ECO:0000259" key="6">
    <source>
        <dbReference type="SMART" id="SM00382"/>
    </source>
</evidence>
<dbReference type="InterPro" id="IPR036890">
    <property type="entry name" value="HATPase_C_sf"/>
</dbReference>
<evidence type="ECO:0000313" key="8">
    <source>
        <dbReference type="EMBL" id="KAF4689030.1"/>
    </source>
</evidence>
<dbReference type="EMBL" id="JABANP010000135">
    <property type="protein sequence ID" value="KAF4689030.1"/>
    <property type="molecule type" value="Genomic_DNA"/>
</dbReference>
<keyword evidence="5" id="KW-1133">Transmembrane helix</keyword>
<feature type="domain" description="DNA mismatch repair protein S5" evidence="7">
    <location>
        <begin position="678"/>
        <end position="818"/>
    </location>
</feature>
<dbReference type="GO" id="GO:0006298">
    <property type="term" value="P:mismatch repair"/>
    <property type="evidence" value="ECO:0007669"/>
    <property type="project" value="InterPro"/>
</dbReference>
<dbReference type="InterPro" id="IPR013507">
    <property type="entry name" value="DNA_mismatch_S5_2-like"/>
</dbReference>
<dbReference type="Pfam" id="PF13578">
    <property type="entry name" value="Methyltransf_24"/>
    <property type="match status" value="1"/>
</dbReference>
<dbReference type="InterPro" id="IPR020568">
    <property type="entry name" value="Ribosomal_Su5_D2-typ_SF"/>
</dbReference>
<dbReference type="SUPFAM" id="SSF52540">
    <property type="entry name" value="P-loop containing nucleoside triphosphate hydrolases"/>
    <property type="match status" value="1"/>
</dbReference>
<keyword evidence="5" id="KW-0472">Membrane</keyword>
<evidence type="ECO:0000256" key="1">
    <source>
        <dbReference type="ARBA" id="ARBA00006082"/>
    </source>
</evidence>
<comment type="similarity">
    <text evidence="1">Belongs to the DNA mismatch repair MutL/HexB family.</text>
</comment>
<dbReference type="CDD" id="cd16926">
    <property type="entry name" value="HATPase_MutL-MLH-PMS-like"/>
    <property type="match status" value="1"/>
</dbReference>
<keyword evidence="3" id="KW-0234">DNA repair</keyword>
<dbReference type="SUPFAM" id="SSF53335">
    <property type="entry name" value="S-adenosyl-L-methionine-dependent methyltransferases"/>
    <property type="match status" value="1"/>
</dbReference>
<keyword evidence="5" id="KW-0812">Transmembrane</keyword>
<dbReference type="InterPro" id="IPR002099">
    <property type="entry name" value="MutL/Mlh/PMS"/>
</dbReference>
<dbReference type="Proteomes" id="UP000541610">
    <property type="component" value="Unassembled WGS sequence"/>
</dbReference>
<dbReference type="InterPro" id="IPR003593">
    <property type="entry name" value="AAA+_ATPase"/>
</dbReference>
<dbReference type="SUPFAM" id="SSF54211">
    <property type="entry name" value="Ribosomal protein S5 domain 2-like"/>
    <property type="match status" value="1"/>
</dbReference>
<dbReference type="InterPro" id="IPR014721">
    <property type="entry name" value="Ribsml_uS5_D2-typ_fold_subgr"/>
</dbReference>
<name>A0A7J6NZS6_PEROL</name>
<feature type="compositionally biased region" description="Low complexity" evidence="4">
    <location>
        <begin position="848"/>
        <end position="863"/>
    </location>
</feature>
<dbReference type="GO" id="GO:0016887">
    <property type="term" value="F:ATP hydrolysis activity"/>
    <property type="evidence" value="ECO:0007669"/>
    <property type="project" value="InterPro"/>
</dbReference>
<evidence type="ECO:0000256" key="4">
    <source>
        <dbReference type="SAM" id="MobiDB-lite"/>
    </source>
</evidence>
<dbReference type="Gene3D" id="3.40.50.300">
    <property type="entry name" value="P-loop containing nucleotide triphosphate hydrolases"/>
    <property type="match status" value="1"/>
</dbReference>
<sequence length="1427" mass="157721">MSLFGNGSLEGTAASIPPAEHVQITGIVLTNGNRAALPRRSDSMMLLLLPWTIALGCTLLLLLTLPSVRHKLLQKLVYTYICLWYLCRRLKKLLGLGKARRGGDATAGGPDALTGSRQPCIAAARSLQASARCFASRALGPAFKPEKPKPLLLDRTTDLPPLQSPVTWNYIYREDDVREIRSALEATEGRPYGVYGPPGVGKTTVLEKAMEESRYKCIVIDMQRYCHYNFDVFIDELNRTDILSGHDPQAIASYCQSAELPVVILHADLLRRSRWLNNSGRGVAFLRDLRRALQDKGVPLVMESNSLTQLEFFDQSLVIEDPDVSLLAGLYADSIPYFDTLSPIILGRLGHWKDVCGGGDLSSASRVANNCWMTFLAHPDIVRLRDGPRVDYIFTINETLVQLLGSEGASLRSVGPWETLLESNRLLGILVDSGVLTLLPTSEGEAGFELVMSSGVMSHALRYWLENAQPDLHWREELRIAAGEVVARPVNAVKELIENSIDAGSTRIQVLFSANGAVTVSDNGCGIQKEDLPILCKRFTTSKLRSFEDLQSIMTHGFRGEALASISHVARLTVTTMTEDSQVGYRCEYMDGEPVGAAQPTAATPGTTIHFTDLFYNLPTRRRSLMNTQSEEYARIVDLVSRFAAEYYTIAFTCRNARHGSADMSSPGGEADEQMKVLHFVLGDRVAKDLITLPDTDLEVGGGAYAASVRGFLTHGNSATYYRGSQRHTVYSGGSTGGWCTIFMNGRLVECTPLRKAIGDTYARYLPKGQKPAAVHLSFNIPGEHVDVNVHPTKKDVTISHMESLIEELQALLDATLKGHHYSRTYTVPVTSRRSQGDTAVVGSGKWARPSSSSSSASMVSAAPVRVDSTQASLTTMHMYTQQQQPSDDGGETDGEEGISVARYCGSARVLLEAAWTSSSENLSDSLTHSVWVGPLDDDDKEELRLLVQHKRGLFLVEGGPVLMEAAYQQVLCRWGSPSLSRDVTNLHLNMDAILVDSLSLDPSKARIIANRLTTPEILPLVAEVGLVLNSNSEAGVVIERVPDVLVPFPDDSTEAEVAVARLLVRIWAQVPEGEISDPQALPLCTPLQQLWLKYVLHPAPFKAPYRWEPSAEATLSPIVRKLVELDDLYKDGDLQNGNVTYNDLSSLPGVSIPMPSCTLCIIPLLAFLSQISRVPAEDWSLALMFDRESRRHFMYREGNIAKSDYQLEMFFDVARSPWINTICETGFNAGHSAAVFLIANPSARVITFDLGQFEYTMHNLRLAAQLFPNRFEYVLGDSYYALPDIIDKYPDLRCDLVFVDGSHTAEGAYNDIKNFHKIANCRNWLLADDTGFKEVNTAWQRAKDEGQGGRATSYVNGCPPLFSLVIQYTCLVDLEPTSHWQYLQKPENRSWCLGFFNVTHRDGADCPTWFPPERNPYKSVTKLDIL</sequence>
<dbReference type="PANTHER" id="PTHR10073">
    <property type="entry name" value="DNA MISMATCH REPAIR PROTEIN MLH, PMS, MUTL"/>
    <property type="match status" value="1"/>
</dbReference>
<dbReference type="GO" id="GO:0140664">
    <property type="term" value="F:ATP-dependent DNA damage sensor activity"/>
    <property type="evidence" value="ECO:0007669"/>
    <property type="project" value="InterPro"/>
</dbReference>
<dbReference type="InterPro" id="IPR029063">
    <property type="entry name" value="SAM-dependent_MTases_sf"/>
</dbReference>
<proteinExistence type="inferred from homology"/>
<dbReference type="InterPro" id="IPR027417">
    <property type="entry name" value="P-loop_NTPase"/>
</dbReference>
<dbReference type="Pfam" id="PF01119">
    <property type="entry name" value="DNA_mis_repair"/>
    <property type="match status" value="1"/>
</dbReference>
<dbReference type="GO" id="GO:0032389">
    <property type="term" value="C:MutLalpha complex"/>
    <property type="evidence" value="ECO:0007669"/>
    <property type="project" value="TreeGrafter"/>
</dbReference>
<gene>
    <name evidence="8" type="primary">MLH1</name>
    <name evidence="8" type="ORF">FOZ60_002131</name>
</gene>
<evidence type="ECO:0000256" key="2">
    <source>
        <dbReference type="ARBA" id="ARBA00022763"/>
    </source>
</evidence>
<dbReference type="InterPro" id="IPR014762">
    <property type="entry name" value="DNA_mismatch_repair_CS"/>
</dbReference>
<evidence type="ECO:0000256" key="3">
    <source>
        <dbReference type="ARBA" id="ARBA00023204"/>
    </source>
</evidence>
<dbReference type="Gene3D" id="3.40.50.150">
    <property type="entry name" value="Vaccinia Virus protein VP39"/>
    <property type="match status" value="1"/>
</dbReference>
<dbReference type="SUPFAM" id="SSF55874">
    <property type="entry name" value="ATPase domain of HSP90 chaperone/DNA topoisomerase II/histidine kinase"/>
    <property type="match status" value="1"/>
</dbReference>
<evidence type="ECO:0000313" key="9">
    <source>
        <dbReference type="Proteomes" id="UP000541610"/>
    </source>
</evidence>
<feature type="domain" description="AAA+ ATPase" evidence="6">
    <location>
        <begin position="188"/>
        <end position="323"/>
    </location>
</feature>
<keyword evidence="2" id="KW-0227">DNA damage</keyword>
<evidence type="ECO:0000259" key="7">
    <source>
        <dbReference type="SMART" id="SM01340"/>
    </source>
</evidence>
<dbReference type="PANTHER" id="PTHR10073:SF12">
    <property type="entry name" value="DNA MISMATCH REPAIR PROTEIN MLH1"/>
    <property type="match status" value="1"/>
</dbReference>
<feature type="transmembrane region" description="Helical" evidence="5">
    <location>
        <begin position="44"/>
        <end position="65"/>
    </location>
</feature>
<accession>A0A7J6NZS6</accession>